<evidence type="ECO:0000256" key="3">
    <source>
        <dbReference type="ARBA" id="ARBA00023002"/>
    </source>
</evidence>
<evidence type="ECO:0000313" key="5">
    <source>
        <dbReference type="EMBL" id="UZE95598.1"/>
    </source>
</evidence>
<dbReference type="EC" id="1.4.3.19" evidence="5"/>
<proteinExistence type="predicted"/>
<feature type="domain" description="FAD dependent oxidoreductase" evidence="4">
    <location>
        <begin position="3"/>
        <end position="342"/>
    </location>
</feature>
<keyword evidence="6" id="KW-1185">Reference proteome</keyword>
<dbReference type="PANTHER" id="PTHR13847:SF289">
    <property type="entry name" value="GLYCINE OXIDASE"/>
    <property type="match status" value="1"/>
</dbReference>
<evidence type="ECO:0000313" key="6">
    <source>
        <dbReference type="Proteomes" id="UP001163739"/>
    </source>
</evidence>
<dbReference type="EMBL" id="CP100390">
    <property type="protein sequence ID" value="UZE95598.1"/>
    <property type="molecule type" value="Genomic_DNA"/>
</dbReference>
<dbReference type="InterPro" id="IPR006076">
    <property type="entry name" value="FAD-dep_OxRdtase"/>
</dbReference>
<dbReference type="Gene3D" id="3.50.50.60">
    <property type="entry name" value="FAD/NAD(P)-binding domain"/>
    <property type="match status" value="1"/>
</dbReference>
<name>A0ABY6N0I7_9ALTE</name>
<dbReference type="Proteomes" id="UP001163739">
    <property type="component" value="Chromosome"/>
</dbReference>
<dbReference type="GO" id="GO:0043799">
    <property type="term" value="F:glycine oxidase activity"/>
    <property type="evidence" value="ECO:0007669"/>
    <property type="project" value="UniProtKB-EC"/>
</dbReference>
<comment type="pathway">
    <text evidence="1">Cofactor biosynthesis; thiamine diphosphate biosynthesis.</text>
</comment>
<gene>
    <name evidence="5" type="primary">thiO</name>
    <name evidence="5" type="ORF">NKI27_16260</name>
</gene>
<evidence type="ECO:0000259" key="4">
    <source>
        <dbReference type="Pfam" id="PF01266"/>
    </source>
</evidence>
<dbReference type="Pfam" id="PF01266">
    <property type="entry name" value="DAO"/>
    <property type="match status" value="1"/>
</dbReference>
<accession>A0ABY6N0I7</accession>
<dbReference type="RefSeq" id="WP_265047087.1">
    <property type="nucleotide sequence ID" value="NZ_CP100390.1"/>
</dbReference>
<dbReference type="NCBIfam" id="TIGR02352">
    <property type="entry name" value="thiamin_ThiO"/>
    <property type="match status" value="1"/>
</dbReference>
<organism evidence="5 6">
    <name type="scientific">Alkalimarinus alittae</name>
    <dbReference type="NCBI Taxonomy" id="2961619"/>
    <lineage>
        <taxon>Bacteria</taxon>
        <taxon>Pseudomonadati</taxon>
        <taxon>Pseudomonadota</taxon>
        <taxon>Gammaproteobacteria</taxon>
        <taxon>Alteromonadales</taxon>
        <taxon>Alteromonadaceae</taxon>
        <taxon>Alkalimarinus</taxon>
    </lineage>
</organism>
<reference evidence="5" key="1">
    <citation type="submission" date="2022-06" db="EMBL/GenBank/DDBJ databases">
        <title>Alkalimarinus sp. nov., isolated from gut of a Alitta virens.</title>
        <authorList>
            <person name="Yang A.I."/>
            <person name="Shin N.-R."/>
        </authorList>
    </citation>
    <scope>NUCLEOTIDE SEQUENCE</scope>
    <source>
        <strain evidence="5">A2M4</strain>
    </source>
</reference>
<evidence type="ECO:0000256" key="1">
    <source>
        <dbReference type="ARBA" id="ARBA00004948"/>
    </source>
</evidence>
<keyword evidence="3 5" id="KW-0560">Oxidoreductase</keyword>
<dbReference type="Gene3D" id="3.30.9.10">
    <property type="entry name" value="D-Amino Acid Oxidase, subunit A, domain 2"/>
    <property type="match status" value="1"/>
</dbReference>
<dbReference type="InterPro" id="IPR012727">
    <property type="entry name" value="Gly_oxidase_ThiO"/>
</dbReference>
<dbReference type="SUPFAM" id="SSF51905">
    <property type="entry name" value="FAD/NAD(P)-binding domain"/>
    <property type="match status" value="1"/>
</dbReference>
<protein>
    <submittedName>
        <fullName evidence="5">Glycine oxidase ThiO</fullName>
        <ecNumber evidence="5">1.4.3.19</ecNumber>
    </submittedName>
</protein>
<sequence>MKTIIIGAGAIGMMQARELAQAGVEVTLIDKGLCGKEASWAGGGIVSPLYPWRYSEPVTALAAWSQGYYSNLAESLEAESGIDPELTRHGLMMLSIEDQTEALEWAAAHNNWAALIEKNEIYKLEPNLREGVHDALWMPQVGSIRNPRLVQALYKSIKSEPLVTIIEEAAVSSLTVESGVVTGVIVKDNVINADNVVVTAGAWSGNLLEAVGVSLPVEPVRGQMILFNAKPGIVNRVVLSDGKYVIPRRDGRVLAGSTLEYVGFDKQTTGKAKQQLADTAIDMFPALAGAQIEHHWAGLRPGAPEGIPFIGAVPEIKNLYVNAGHFRNGLVLAPAAVRVMTSLLLEQESPVNPEPYALKNRILKPEVA</sequence>
<evidence type="ECO:0000256" key="2">
    <source>
        <dbReference type="ARBA" id="ARBA00022977"/>
    </source>
</evidence>
<dbReference type="PANTHER" id="PTHR13847">
    <property type="entry name" value="SARCOSINE DEHYDROGENASE-RELATED"/>
    <property type="match status" value="1"/>
</dbReference>
<keyword evidence="2" id="KW-0784">Thiamine biosynthesis</keyword>
<dbReference type="InterPro" id="IPR036188">
    <property type="entry name" value="FAD/NAD-bd_sf"/>
</dbReference>
<dbReference type="SUPFAM" id="SSF54373">
    <property type="entry name" value="FAD-linked reductases, C-terminal domain"/>
    <property type="match status" value="1"/>
</dbReference>